<feature type="binding site" evidence="3">
    <location>
        <position position="67"/>
    </location>
    <ligand>
        <name>Mg(2+)</name>
        <dbReference type="ChEBI" id="CHEBI:18420"/>
    </ligand>
</feature>
<dbReference type="Pfam" id="PF17837">
    <property type="entry name" value="4PPT_N"/>
    <property type="match status" value="1"/>
</dbReference>
<protein>
    <submittedName>
        <fullName evidence="6">4'-phosphopantetheinyl transferase</fullName>
    </submittedName>
</protein>
<feature type="domain" description="4'-phosphopantetheinyl transferase" evidence="4">
    <location>
        <begin position="61"/>
        <end position="139"/>
    </location>
</feature>
<dbReference type="InterPro" id="IPR041354">
    <property type="entry name" value="4PPT_N"/>
</dbReference>
<dbReference type="PANTHER" id="PTHR38096">
    <property type="entry name" value="ENTEROBACTIN SYNTHASE COMPONENT D"/>
    <property type="match status" value="1"/>
</dbReference>
<dbReference type="Gene3D" id="3.90.470.20">
    <property type="entry name" value="4'-phosphopantetheinyl transferase domain"/>
    <property type="match status" value="1"/>
</dbReference>
<gene>
    <name evidence="6" type="ORF">CW362_00670</name>
</gene>
<feature type="binding site" evidence="2">
    <location>
        <begin position="43"/>
        <end position="44"/>
    </location>
    <ligand>
        <name>CoA</name>
        <dbReference type="ChEBI" id="CHEBI:57287"/>
    </ligand>
</feature>
<organism evidence="6 7">
    <name type="scientific">Streptomyces populi</name>
    <dbReference type="NCBI Taxonomy" id="2058924"/>
    <lineage>
        <taxon>Bacteria</taxon>
        <taxon>Bacillati</taxon>
        <taxon>Actinomycetota</taxon>
        <taxon>Actinomycetes</taxon>
        <taxon>Kitasatosporales</taxon>
        <taxon>Streptomycetaceae</taxon>
        <taxon>Streptomyces</taxon>
    </lineage>
</organism>
<dbReference type="OrthoDB" id="8210607at2"/>
<comment type="caution">
    <text evidence="6">The sequence shown here is derived from an EMBL/GenBank/DDBJ whole genome shotgun (WGS) entry which is preliminary data.</text>
</comment>
<dbReference type="GO" id="GO:0009239">
    <property type="term" value="P:enterobactin biosynthetic process"/>
    <property type="evidence" value="ECO:0007669"/>
    <property type="project" value="InterPro"/>
</dbReference>
<feature type="domain" description="4'-phosphopantetheinyl transferase N-terminal" evidence="5">
    <location>
        <begin position="2"/>
        <end position="54"/>
    </location>
</feature>
<feature type="binding site" evidence="3">
    <location>
        <position position="66"/>
    </location>
    <ligand>
        <name>Mg(2+)</name>
        <dbReference type="ChEBI" id="CHEBI:18420"/>
    </ligand>
</feature>
<dbReference type="PANTHER" id="PTHR38096:SF1">
    <property type="entry name" value="ENTEROBACTIN SYNTHASE COMPONENT D"/>
    <property type="match status" value="1"/>
</dbReference>
<evidence type="ECO:0000313" key="6">
    <source>
        <dbReference type="EMBL" id="PKT74941.1"/>
    </source>
</evidence>
<feature type="binding site" evidence="2">
    <location>
        <position position="7"/>
    </location>
    <ligand>
        <name>CoA</name>
        <dbReference type="ChEBI" id="CHEBI:57287"/>
    </ligand>
</feature>
<accession>A0A2I0SYD7</accession>
<feature type="binding site" evidence="3">
    <location>
        <position position="65"/>
    </location>
    <ligand>
        <name>Mg(2+)</name>
        <dbReference type="ChEBI" id="CHEBI:18420"/>
    </ligand>
</feature>
<keyword evidence="7" id="KW-1185">Reference proteome</keyword>
<reference evidence="6 7" key="1">
    <citation type="submission" date="2017-12" db="EMBL/GenBank/DDBJ databases">
        <title>Streptomyces populusis sp. nov., a novel endophytic actinobacterium isolated from stems of Populus adenopoda Maxim.</title>
        <authorList>
            <person name="Wang Z."/>
        </authorList>
    </citation>
    <scope>NUCLEOTIDE SEQUENCE [LARGE SCALE GENOMIC DNA]</scope>
    <source>
        <strain evidence="6 7">A249</strain>
    </source>
</reference>
<dbReference type="GO" id="GO:0009366">
    <property type="term" value="C:enterobactin synthetase complex"/>
    <property type="evidence" value="ECO:0007669"/>
    <property type="project" value="InterPro"/>
</dbReference>
<dbReference type="SUPFAM" id="SSF56214">
    <property type="entry name" value="4'-phosphopantetheinyl transferase"/>
    <property type="match status" value="1"/>
</dbReference>
<dbReference type="PRINTS" id="PR01399">
    <property type="entry name" value="ENTSNTHTASED"/>
</dbReference>
<keyword evidence="3" id="KW-0460">Magnesium</keyword>
<dbReference type="EMBL" id="PJOS01000001">
    <property type="protein sequence ID" value="PKT74941.1"/>
    <property type="molecule type" value="Genomic_DNA"/>
</dbReference>
<sequence length="188" mass="20421">MEFASVRHCARRAMAGLGLPAVPVVPSQGGAPQWPAGVVGSMTHCSGYRAAALAHRSDLHSIGIDAEPHGPLPDGVLGKVALPSERAHLRELSEGEPRVHWDKVLFTAKESTYKAWFPLTGRPLGFKDAEIILDPERGAFDVRLRKQGPFVGERELSGFSGRWTVERGLVLSVITVSTIGEFLHVERN</sequence>
<evidence type="ECO:0000259" key="5">
    <source>
        <dbReference type="Pfam" id="PF17837"/>
    </source>
</evidence>
<dbReference type="InterPro" id="IPR008278">
    <property type="entry name" value="4-PPantetheinyl_Trfase_dom"/>
</dbReference>
<dbReference type="InterPro" id="IPR003542">
    <property type="entry name" value="Enbac_synth_compD-like"/>
</dbReference>
<dbReference type="Pfam" id="PF01648">
    <property type="entry name" value="ACPS"/>
    <property type="match status" value="1"/>
</dbReference>
<dbReference type="GO" id="GO:0008897">
    <property type="term" value="F:holo-[acyl-carrier-protein] synthase activity"/>
    <property type="evidence" value="ECO:0007669"/>
    <property type="project" value="InterPro"/>
</dbReference>
<name>A0A2I0SYD7_9ACTN</name>
<keyword evidence="3" id="KW-0479">Metal-binding</keyword>
<feature type="binding site" evidence="2">
    <location>
        <position position="110"/>
    </location>
    <ligand>
        <name>CoA</name>
        <dbReference type="ChEBI" id="CHEBI:57287"/>
    </ligand>
</feature>
<dbReference type="InterPro" id="IPR037143">
    <property type="entry name" value="4-PPantetheinyl_Trfase_dom_sf"/>
</dbReference>
<keyword evidence="1 6" id="KW-0808">Transferase</keyword>
<dbReference type="GO" id="GO:0005886">
    <property type="term" value="C:plasma membrane"/>
    <property type="evidence" value="ECO:0007669"/>
    <property type="project" value="TreeGrafter"/>
</dbReference>
<dbReference type="AlphaFoldDB" id="A0A2I0SYD7"/>
<evidence type="ECO:0000256" key="1">
    <source>
        <dbReference type="ARBA" id="ARBA00022679"/>
    </source>
</evidence>
<feature type="binding site" evidence="2">
    <location>
        <position position="124"/>
    </location>
    <ligand>
        <name>CoA</name>
        <dbReference type="ChEBI" id="CHEBI:57287"/>
    </ligand>
</feature>
<evidence type="ECO:0000256" key="3">
    <source>
        <dbReference type="PIRSR" id="PIRSR603542-2"/>
    </source>
</evidence>
<feature type="binding site" evidence="2">
    <location>
        <position position="65"/>
    </location>
    <ligand>
        <name>CoA</name>
        <dbReference type="ChEBI" id="CHEBI:57287"/>
    </ligand>
</feature>
<dbReference type="Proteomes" id="UP000236178">
    <property type="component" value="Unassembled WGS sequence"/>
</dbReference>
<evidence type="ECO:0000259" key="4">
    <source>
        <dbReference type="Pfam" id="PF01648"/>
    </source>
</evidence>
<dbReference type="GO" id="GO:0000287">
    <property type="term" value="F:magnesium ion binding"/>
    <property type="evidence" value="ECO:0007669"/>
    <property type="project" value="InterPro"/>
</dbReference>
<comment type="cofactor">
    <cofactor evidence="3">
        <name>Mg(2+)</name>
        <dbReference type="ChEBI" id="CHEBI:18420"/>
    </cofactor>
</comment>
<evidence type="ECO:0000256" key="2">
    <source>
        <dbReference type="PIRSR" id="PIRSR603542-1"/>
    </source>
</evidence>
<proteinExistence type="predicted"/>
<feature type="binding site" evidence="2">
    <location>
        <position position="114"/>
    </location>
    <ligand>
        <name>CoA</name>
        <dbReference type="ChEBI" id="CHEBI:57287"/>
    </ligand>
</feature>
<evidence type="ECO:0000313" key="7">
    <source>
        <dbReference type="Proteomes" id="UP000236178"/>
    </source>
</evidence>